<dbReference type="SUPFAM" id="SSF53955">
    <property type="entry name" value="Lysozyme-like"/>
    <property type="match status" value="1"/>
</dbReference>
<dbReference type="InterPro" id="IPR001343">
    <property type="entry name" value="Hemolysn_Ca-bd"/>
</dbReference>
<dbReference type="PRINTS" id="PR00313">
    <property type="entry name" value="CABNDNGRPT"/>
</dbReference>
<evidence type="ECO:0000256" key="2">
    <source>
        <dbReference type="ARBA" id="ARBA00022638"/>
    </source>
</evidence>
<reference evidence="4" key="1">
    <citation type="submission" date="2017-12" db="EMBL/GenBank/DDBJ databases">
        <title>Draft genome sequence of Telmatospirillum siberiense 26-4b1T, an acidotolerant peatland alphaproteobacterium potentially involved in sulfur cycling.</title>
        <authorList>
            <person name="Hausmann B."/>
            <person name="Pjevac P."/>
            <person name="Schreck K."/>
            <person name="Herbold C.W."/>
            <person name="Daims H."/>
            <person name="Wagner M."/>
            <person name="Pester M."/>
            <person name="Loy A."/>
        </authorList>
    </citation>
    <scope>NUCLEOTIDE SEQUENCE [LARGE SCALE GENOMIC DNA]</scope>
    <source>
        <strain evidence="4">26-4b1</strain>
    </source>
</reference>
<comment type="caution">
    <text evidence="3">The sequence shown here is derived from an EMBL/GenBank/DDBJ whole genome shotgun (WGS) entry which is preliminary data.</text>
</comment>
<dbReference type="GO" id="GO:0003796">
    <property type="term" value="F:lysozyme activity"/>
    <property type="evidence" value="ECO:0007669"/>
    <property type="project" value="InterPro"/>
</dbReference>
<keyword evidence="1" id="KW-0929">Antimicrobial</keyword>
<sequence length="5136" mass="501769">MPSADVISQTFTFLKQSEGLRLYIYNDSRGIPTMAIGVALVVYSDGKWGTVKNLDALLTEAGVPASSLVAGNDANGQPTAYQQLLNALDQRADDLTTNNGTMTRQSGWTVATDTTFANPSTGAGNQYGIQLTNPGAQAVATDAITTLYNKYSAAPSATNPYGFGASWNALNSDQQVSILRLAYNVGSPGASLYAALTQKDASGNPAPDFLRAGLEAMVNSNGGFVGNTANSDWSIAQPFLQSWLTSGVGASATDLATLAQFAPQIDRYLSGLIGKGAGSDVVTEIANSVASLYNQAAPAEGLSGTFQVNNGQIVYVASAADTNIGAIATALGASVLALEVANPGLYGGAGGVAGQTLQSPTNAALFVAALLQQQGVAPGSETSSQFTAQVSALSQEWAGSVANLPIGTDLKGADLSHITLLGDPGNPNQTLTLPAGFTGWVIEGADGTFALVPPAAGVAKTNITLLKQDGSASAIALGGNSVVSFQKLPGTADKVQFTLSNHRTVTAYTDPTLGAVTAIQQQLLAQASVPTSVPSIISVEVIIPEDGGPSSGMITYSDGTTQTGSSGSFDAQSGSLSVTTSIAGTGVSGQPVQFTMDENGGGTVTTAGGAAYSFASGLTPVINADGTVSVSSSLGTLSITPSSGAGTFAAAGGTTVALDGTQAVDLTAAGLRVGGLSVNADGSGTIAAGGASLSFGAGSSLRLSDGGAVVTSADGTNAASVTSDGGLSVDGVTVAAGSWTGLTLEGEGRFDVSLSGGAGTLSFDADSGTLAGPGGTALSLGSAPSVSVADGAAVIDLGAESSGVSRRLVLAGDGGLSYQVGGETVVSAPAGSTVTVDGTGLVAITTPAGALDGTTLTTLIDGDNNVALMGVSSAGSWATSYGADGTVGLIIAKSADDSFVFEGERDPVSGTFSITQASLLGASYGGEGDFSGWVDQVMASADGQEEAAAASAYGQLLSNQFDTIDNGGTAGLPADVAALVALAVQLRAAKADEVFLAARLGLGGMSDKWADIVLAAEDPGLFASVDAAAAAANNVAMAGIYSLIAPQIREMPSIITAEVIGFGDPEDPNNAQWKITWSSLGISFPLVLDLSGTGIDLVPEATSGVTFDVNDSGTAVPVGWVGKSNGILVFDANHNGTIDDAGEWFGQKFSVNGSTPPAGQTGFQALATLATAGADSFSAATSLIDAATGKLYFDEVEVWVDANGNGVTDAGELHTLQQLGITSISLSSTTVDQEVSGNVVLSTARYQTSDGTSHTIDDIGLATTAGASRTASATDGPAILAFGEIVAQAFPGVAAGQAQAAAVAVKGVSTDFSADITSMRQYMGTARGMEIDGIYSNRFFYTPDPSKVWAYSGAGQESNNAPAEVISVLSAIGGGAASVEAAAQTVAIGADALGTAQAAALAADTDPTAASLAAAKASAEQAGSQWAAAIDGYLAANASLAGVGAMVAAAESDLAALVPVDFEVTGHLPNGFTYWSIGDVDLAEAAFGGLADGLAAYASLKDALETVLGATAQAGDYEKALVGADGQLTQAGQGRDLLLAAGGTETFAAGGGHDDFVFTPSSGNAVIKGFVAGASGDQLQFLGVGAGIIVGDDGAGGTVITYGNGGRVDLAGVAPGQLDLFANVAGVDTVSFAGSVNAGTRSLGGAPLFMDGEVHVHDLVASDHGDVLIGDQGADTLTGGAGNDTLISGGGDNSYVIDAGGGRDLIVNGAAGSGTREGELLLDAAATTGGMWFSRSGNDLVAQVLGTTSTVTIAGWFSGGAAQLGTIAAADGSSLSAAAVNRLERAMAAYQQSNPAFNPGTASSAPDLQAFLTFDAGDGAVVISGGAGVSLKLGPSLNPGNLWFLQSGDDLVIQVGSGTGRTTTQTTNGTATNTLDTLTVKNWFTGASAQVQSLILSDGSSIGAAAITALAQAMTPFYQAWIGDYTAAGQEMTPAGFDYAYHFTSAAALNEGWSRTLVAGSGNQFLDTWFGYDTILGGAGDHTLIGDDERIGSTELIYAGAPGTVTVDLSAGLAQNGFGGTDTLIDIDVVTLIGNDGTLIGSAPGGNFPTLIARGDGNLLEAGGNAAALIETGNSSVLIGWTGSGKGGAALMEAVGTDDTLLGGAGEVTLTTEGGGNTLIGGVAAFVPTFQNGVTATGYYTTQILSATGDRNLLSAGSGGMTLTETGNASTLLGSSQPYAGGPDLLIATGNGNTLIADTGRNTLVASGYGNTLIGDTGRIWPGLAYDDTLLATGGGNVLIAGIGDDLLCATGDASTLVGGTGDDTLTASGSGETLIAGKGAATLSARGDGDTLLGGAGEDLLMADGTQEILTGGSGDATLSVTGDANLLTGGTGTDTLLAAGAGNLLRAKGIADVLSAAGRRNTLVAGGGTDTLLETGGANTLVGGAGTSTLAAFDDGNLLTAGSGTNSLLAVGQANTLVAGSGTGILSVTGDVNTLIGGSGADFLSATGDANTLLGGGGVQSLVAMGGGNLLAAGSGLDVLSVNGSANTLTGGAGSDLLTATGAGNTLIGGAGLAVLESDASGNTLIAGGGVTVAAYGVGNLTVDLGKGVARVNGAAGGDTLLGGIATLESYGSHDTLTAGGGNDWILLAGAADTAIGGAGVTTLVSDLAGNTLIGGTGRTEVFYTGDHVAVDLKAGLGTSSGGVGTGDRLIGLTAAAVSGSADTLIGTATGGALLQALGGTGDTLMASGGGNTLVGGMGMTTLVSAAVGGNTLIAGSGGAEAIFSGAGIAVDLGAGRATANGAVADTLAGTFAVAAALGAGDTLIGGAGTSTLVGDLSGSTLVAGTGVTWGWYGADHAVVDLGAGGAGVTGGGQDRLIGLTDAAVAGADDTLIAGGHDTLAALGNGDTLVAKGGGNVLLGGAFVSTLAGDLAGSTLVAGSGPTVAVYGTAGTVVDLATGLATAGGASDTLAGITVAAASGGGETLIGTAGGSTLIGSGAGDTLIGGSTLTEAYYAGGGMTVDLGAGTAEQNGADWGDILIGIKRAAVSDDGNVLVAANGDVAIALSGRNNTLIAEGSGDTLEAGTGTTTLIGDAAGNVMLGGTGRTVAYYAADDVAIDLTAGTARVAGAAVGDTVLGLKNVVLTGSDQTLIGTATGGDVLVAMQGQDDTLIAEGAGNTLLGGAGTSTLIGDGLGNTLIAGAGLTRASFGGSFVTVDLNAGTARVNGSTTFDTLIGIKAVQVFGYGDTLIGSAAGGDDLEITGLNDTLIANGGGDVLRGGTSAGTLASNAAGNTLIAGSGKVIAYYAADDVTVDLTAGRAGVNGATAADTLVGISAAEAAGSGDTLIGGTGRSTLVGDLEGGTLIAGAGRALAVYQAAGSVVDLGAGTARPAAAGLGDTLVGISDGLIEGAGATLIGAAGGSTLVATSAGDTLVSRAASDTLIGAAGVAADYLAAGLVVNLAAGTVAGNSGNGVISGLSNVTVAGNNDTLIGSGIDTLVATGSGDVVFDGGGAGTLIAAGNHDTLVASAPSTLIGDGAGNTLIGSIENILRIQVSWNNWCNSWSKLKADGLAAYAADGAVVQLTATSTWAYNPSTSSETETTTTSGTAAVAGVGTGDVLANIIAVEAAGDHDTLIANSDPTGLITLIATGSHDTLAAGGTSTLISNLADNTLIGGDAFYTTDGVTISLAGGWARAAGASLSDSLIGVTMAEVSGDRAALRGGAGDTLVAAGDNDTLVGGGTLVTSVQTTTLFDSGGTLITSSVYENTLVGSDGTLTASGTNDTLIGSGGGTLFAAGTNDTLIGSGSDVLIATGDNETLIGSGNGTLIATGANDVLIGSSGETIIASGAGDTVWAEGFKDTIGSVVYGYRVTGEYLNTFGSYYERYEDDGYVSSTYRYLLASIVVDPGTNDLQLDTVEGSFLESIGGRSVLAAGSGSFLNLNLWSWDNIGVAQAVGHRDELIGLSQGASTLMTDDWSNTLFGNGSGLTEAYLYTDDATLNFSNNGTGQPLVWPGGSDTLIGINVGVAGGNNDILVAYLQDTLEGGLGTSTLIGNGQANTLIAGAGPTICFGGGFVDLGLGEEFKNGGWDQLIGITIAESAGSNSTLIGGLGSTTLIDNVNGSWGNNTLIAGSGPTEVYYSMDRVSLNLGTGIATAGLSDTLIGRFAIAVAAGWLDTIVGGSASMLLEAAGNYDTLVGGSGSSTLVGNGDANELIAGSGSSELYYSSNYISIDLWAGTAMAHDQWGSDLYQTPHYSYINAYPYSYIDYYIQDYDTLSGTFSSVVVAGNNDTVVGGPLSNVLVAAGNGDTLTSWGQSTLIASGDNDTLIAGGGDTLIASGRGDQLFGSGLDTLIATGNGETLVGEAADTLVAAGRGNLLDGSGISGGTIVGNLGGNTLVGDVRYSFFGQPMVDYAANGLTVDLDNGSPVFINDGIGGILQEIDGWAGSSGGSDTLVNIYAVEVTGNFDTLIGEEFGNATLIAVGANNTLIGAGSDNTLAIMGGMNDVVIGSGDSLRGDTLITDDANGNTLNANNEFGGALLYYSEGNLTIDLRVGKSMAATTGKSDTLIGLFSYVEVTGDHDTLINSDAGNGTTLEANGHDNTLIGGDDSPTLVSDAVGGNTLIAGLGPTTVAYNASDAVMDLGSGTVWQNGGRAADMLVGAIAAAQISGDYDTLIGSRAGGNTLEAFGSGDTVIGSSVGGNLLSASGSGQIVIANGDGNTLRGYGWGQYVTLISNIANNTLSAWNTNVIAAYTGNGIVADLAIGTVGARSSNMHDSLVGVSIVQVNGADDTLIGGSAADTLISNGVGNTLIAGSGATTAGFLADDVVIDTRAGIATVKGSNLIDTLVGVMSAYLVTGNDDTLIGSSTGHQTLIASSGVGNTLIASGTANTLEGGRGSSTLFSSLGSNTLIGGTGLTSALYDGSGLVIYCKYVDYATVGLAVDWTGTSFSGGPVDILWDISIAGTAGSNNTLIGGGQYSTLTSNLGGNTLINGAAYYSNNFAAIDLGAGKAMANGSSLVADKLIGVSVLEVGGSHDTLISAAGDTLTASGLFDTLVAGTGSNRLIATGGNDFYDFGRGSGQAFIVNGAAGNAGPSNELDFGAGSSDDQLWFTQSGNDLQIDVMGSSSEVTVSNWFAGTGNQLSEITAGGLKIDGQIAQLVQAMAVYSANHPGFAPGALANTRAPSDPVLQGAIAAAWH</sequence>
<dbReference type="RefSeq" id="WP_101253703.1">
    <property type="nucleotide sequence ID" value="NZ_PIUM01000058.1"/>
</dbReference>
<gene>
    <name evidence="3" type="ORF">CWS72_26645</name>
</gene>
<accession>A0A2N3PM18</accession>
<proteinExistence type="predicted"/>
<dbReference type="Gene3D" id="1.10.530.40">
    <property type="match status" value="1"/>
</dbReference>
<dbReference type="OrthoDB" id="7515000at2"/>
<keyword evidence="2" id="KW-0081">Bacteriolytic enzyme</keyword>
<dbReference type="Proteomes" id="UP000233293">
    <property type="component" value="Unassembled WGS sequence"/>
</dbReference>
<organism evidence="3 4">
    <name type="scientific">Telmatospirillum siberiense</name>
    <dbReference type="NCBI Taxonomy" id="382514"/>
    <lineage>
        <taxon>Bacteria</taxon>
        <taxon>Pseudomonadati</taxon>
        <taxon>Pseudomonadota</taxon>
        <taxon>Alphaproteobacteria</taxon>
        <taxon>Rhodospirillales</taxon>
        <taxon>Rhodospirillaceae</taxon>
        <taxon>Telmatospirillum</taxon>
    </lineage>
</organism>
<name>A0A2N3PM18_9PROT</name>
<dbReference type="Pfam" id="PF00353">
    <property type="entry name" value="HemolysinCabind"/>
    <property type="match status" value="10"/>
</dbReference>
<dbReference type="EMBL" id="PIUM01000058">
    <property type="protein sequence ID" value="PKU21458.1"/>
    <property type="molecule type" value="Genomic_DNA"/>
</dbReference>
<evidence type="ECO:0000313" key="4">
    <source>
        <dbReference type="Proteomes" id="UP000233293"/>
    </source>
</evidence>
<dbReference type="InterPro" id="IPR023347">
    <property type="entry name" value="Lysozyme_dom_sf"/>
</dbReference>
<dbReference type="InterPro" id="IPR018511">
    <property type="entry name" value="Hemolysin-typ_Ca-bd_CS"/>
</dbReference>
<dbReference type="InterPro" id="IPR023346">
    <property type="entry name" value="Lysozyme-like_dom_sf"/>
</dbReference>
<evidence type="ECO:0000256" key="1">
    <source>
        <dbReference type="ARBA" id="ARBA00022529"/>
    </source>
</evidence>
<dbReference type="InterPro" id="IPR011049">
    <property type="entry name" value="Serralysin-like_metalloprot_C"/>
</dbReference>
<dbReference type="SUPFAM" id="SSF51120">
    <property type="entry name" value="beta-Roll"/>
    <property type="match status" value="7"/>
</dbReference>
<keyword evidence="4" id="KW-1185">Reference proteome</keyword>
<dbReference type="Gene3D" id="2.150.10.10">
    <property type="entry name" value="Serralysin-like metalloprotease, C-terminal"/>
    <property type="match status" value="1"/>
</dbReference>
<dbReference type="PROSITE" id="PS00330">
    <property type="entry name" value="HEMOLYSIN_CALCIUM"/>
    <property type="match status" value="1"/>
</dbReference>
<dbReference type="GO" id="GO:0042742">
    <property type="term" value="P:defense response to bacterium"/>
    <property type="evidence" value="ECO:0007669"/>
    <property type="project" value="UniProtKB-KW"/>
</dbReference>
<dbReference type="GO" id="GO:0005509">
    <property type="term" value="F:calcium ion binding"/>
    <property type="evidence" value="ECO:0007669"/>
    <property type="project" value="InterPro"/>
</dbReference>
<dbReference type="GO" id="GO:0031640">
    <property type="term" value="P:killing of cells of another organism"/>
    <property type="evidence" value="ECO:0007669"/>
    <property type="project" value="UniProtKB-KW"/>
</dbReference>
<evidence type="ECO:0000313" key="3">
    <source>
        <dbReference type="EMBL" id="PKU21458.1"/>
    </source>
</evidence>
<protein>
    <submittedName>
        <fullName evidence="3">Uncharacterized protein</fullName>
    </submittedName>
</protein>